<reference evidence="3 4" key="1">
    <citation type="submission" date="2019-06" db="EMBL/GenBank/DDBJ databases">
        <authorList>
            <person name="Li F."/>
        </authorList>
    </citation>
    <scope>NUCLEOTIDE SEQUENCE [LARGE SCALE GENOMIC DNA]</scope>
    <source>
        <strain evidence="3 4">10F1D-1</strain>
    </source>
</reference>
<comment type="similarity">
    <text evidence="1">Belongs to the ROK (NagC/XylR) family.</text>
</comment>
<dbReference type="RefSeq" id="WP_141164393.1">
    <property type="nucleotide sequence ID" value="NZ_VHQG01000004.1"/>
</dbReference>
<evidence type="ECO:0000259" key="2">
    <source>
        <dbReference type="Pfam" id="PF22168"/>
    </source>
</evidence>
<proteinExistence type="inferred from homology"/>
<evidence type="ECO:0000256" key="1">
    <source>
        <dbReference type="ARBA" id="ARBA00006479"/>
    </source>
</evidence>
<comment type="caution">
    <text evidence="3">The sequence shown here is derived from an EMBL/GenBank/DDBJ whole genome shotgun (WGS) entry which is preliminary data.</text>
</comment>
<dbReference type="PROSITE" id="PS01125">
    <property type="entry name" value="ROK"/>
    <property type="match status" value="1"/>
</dbReference>
<gene>
    <name evidence="3" type="ORF">FJ657_14385</name>
</gene>
<protein>
    <submittedName>
        <fullName evidence="3">ROK family transcriptional regulator</fullName>
    </submittedName>
</protein>
<dbReference type="EMBL" id="VHQG01000004">
    <property type="protein sequence ID" value="TPW74761.1"/>
    <property type="molecule type" value="Genomic_DNA"/>
</dbReference>
<dbReference type="InterPro" id="IPR036390">
    <property type="entry name" value="WH_DNA-bd_sf"/>
</dbReference>
<dbReference type="Proteomes" id="UP000316252">
    <property type="component" value="Unassembled WGS sequence"/>
</dbReference>
<dbReference type="InterPro" id="IPR036388">
    <property type="entry name" value="WH-like_DNA-bd_sf"/>
</dbReference>
<dbReference type="InterPro" id="IPR043129">
    <property type="entry name" value="ATPase_NBD"/>
</dbReference>
<dbReference type="Pfam" id="PF00480">
    <property type="entry name" value="ROK"/>
    <property type="match status" value="1"/>
</dbReference>
<dbReference type="OrthoDB" id="3189808at2"/>
<sequence>MTAVPIAPFGDVLALFRDRAELSRTEVMELTGLSRSTVNGRLTALADAGLIEEIGGGESTGGRPSSRFAFRADRAVVIAADIGATGLTVGVCDLAGEPLRHVSRAIDVWQGPEAVLAEVASAVDELAIADEVWGVGVGVPGPVEFAAGRVVNPPIMTGWDGFDIAGWFGARWAVPVVVENDANARAVAEARAIGSDNLISLKLGTGVGSGLVFNGAIIRGSDGAAGDVGHTRSTAADDENPLPCRCGNLGCVEAYAGGWALRRDLDELGIATASVADLVEQVRRGQAEAVQAVRRAGRVLGDAIAGLVSVLNPATIVLSGLLADTGEVLLSGIRERVYQRAAPLATRNLEIRLSTIGELVGVRGLALVAADRVLAHEAGVGAA</sequence>
<dbReference type="SUPFAM" id="SSF53067">
    <property type="entry name" value="Actin-like ATPase domain"/>
    <property type="match status" value="1"/>
</dbReference>
<dbReference type="InterPro" id="IPR000600">
    <property type="entry name" value="ROK"/>
</dbReference>
<evidence type="ECO:0000313" key="3">
    <source>
        <dbReference type="EMBL" id="TPW74761.1"/>
    </source>
</evidence>
<organism evidence="3 4">
    <name type="scientific">Schumannella soli</name>
    <dbReference type="NCBI Taxonomy" id="2590779"/>
    <lineage>
        <taxon>Bacteria</taxon>
        <taxon>Bacillati</taxon>
        <taxon>Actinomycetota</taxon>
        <taxon>Actinomycetes</taxon>
        <taxon>Micrococcales</taxon>
        <taxon>Microbacteriaceae</taxon>
        <taxon>Schumannella</taxon>
    </lineage>
</organism>
<dbReference type="Gene3D" id="3.30.420.40">
    <property type="match status" value="2"/>
</dbReference>
<name>A0A506XQ31_9MICO</name>
<dbReference type="Pfam" id="PF22168">
    <property type="entry name" value="DIP2311-like_C"/>
    <property type="match status" value="1"/>
</dbReference>
<dbReference type="InterPro" id="IPR054760">
    <property type="entry name" value="DIP2311-like_C"/>
</dbReference>
<dbReference type="PANTHER" id="PTHR18964:SF173">
    <property type="entry name" value="GLUCOKINASE"/>
    <property type="match status" value="1"/>
</dbReference>
<dbReference type="Gene3D" id="1.10.10.10">
    <property type="entry name" value="Winged helix-like DNA-binding domain superfamily/Winged helix DNA-binding domain"/>
    <property type="match status" value="1"/>
</dbReference>
<accession>A0A506XQ31</accession>
<dbReference type="InterPro" id="IPR049874">
    <property type="entry name" value="ROK_cs"/>
</dbReference>
<feature type="domain" description="Transcriptional regulator DIP2311-like C-terminal" evidence="2">
    <location>
        <begin position="21"/>
        <end position="63"/>
    </location>
</feature>
<evidence type="ECO:0000313" key="4">
    <source>
        <dbReference type="Proteomes" id="UP000316252"/>
    </source>
</evidence>
<dbReference type="PANTHER" id="PTHR18964">
    <property type="entry name" value="ROK (REPRESSOR, ORF, KINASE) FAMILY"/>
    <property type="match status" value="1"/>
</dbReference>
<dbReference type="SUPFAM" id="SSF46785">
    <property type="entry name" value="Winged helix' DNA-binding domain"/>
    <property type="match status" value="1"/>
</dbReference>
<dbReference type="AlphaFoldDB" id="A0A506XQ31"/>
<keyword evidence="4" id="KW-1185">Reference proteome</keyword>